<evidence type="ECO:0000256" key="6">
    <source>
        <dbReference type="ARBA" id="ARBA00022967"/>
    </source>
</evidence>
<dbReference type="SUPFAM" id="SSF51735">
    <property type="entry name" value="NAD(P)-binding Rossmann-fold domains"/>
    <property type="match status" value="1"/>
</dbReference>
<evidence type="ECO:0000256" key="1">
    <source>
        <dbReference type="ARBA" id="ARBA00003943"/>
    </source>
</evidence>
<evidence type="ECO:0000256" key="7">
    <source>
        <dbReference type="ARBA" id="ARBA00023027"/>
    </source>
</evidence>
<reference evidence="14 15" key="1">
    <citation type="journal article" date="2014" name="Mol. Ecol.">
        <title>Evolution of Synechococcus.</title>
        <authorList>
            <person name="Dvorak P."/>
            <person name="Casamatta D."/>
            <person name="Hasler P."/>
            <person name="Poulickova A."/>
            <person name="Ondrej V."/>
            <person name="Sanges R."/>
        </authorList>
    </citation>
    <scope>NUCLEOTIDE SEQUENCE [LARGE SCALE GENOMIC DNA]</scope>
    <source>
        <strain evidence="14 15">CAUP A 1101</strain>
    </source>
</reference>
<dbReference type="SUPFAM" id="SSF52283">
    <property type="entry name" value="Formate/glycerate dehydrogenase catalytic domain-like"/>
    <property type="match status" value="1"/>
</dbReference>
<keyword evidence="15" id="KW-1185">Reference proteome</keyword>
<comment type="function">
    <text evidence="1">The transhydrogenation between NADH and NADP is coupled to respiration and ATP hydrolysis and functions as a proton pump across the membrane.</text>
</comment>
<evidence type="ECO:0000259" key="13">
    <source>
        <dbReference type="SMART" id="SM01003"/>
    </source>
</evidence>
<sequence>MKIAVVKEIEVGERRVALVPDAVARLVKQGLEVWVEAGAGEGAYFSDAAYEAAGAHILEESTHLWQAADIVLKVRPPREREDGQHEVDLLRESSVLVSFINPLGDPHLVQRLAERKVTTLSMEMIPRTSRAQSMDALSSQASIAGYKAVLIAAAALPKFFPMLTTAAGTIAPAKVFVLGAGVAGLQAIATARRLGALVEAFDIRPAVKEEVQSLGAKFVEVQLEEETVAAGGYAKEISEAAKLRTQEVIAEHVKLADVVITTAQVPGKRAPLLVSEDMVAAMKPGSVIVDLAAEQGGNCAGTEAGKDVQRHGITLIGPINLPASMPVHASQLYAKNILTLLQYLIQAGAINLDFSDDIVDSTCITHDGSIRHQRIQEALELAAKQTSEVRS</sequence>
<name>A0A098TS09_9CYAN</name>
<gene>
    <name evidence="14" type="ORF">DO97_18980</name>
</gene>
<dbReference type="PANTHER" id="PTHR10160:SF19">
    <property type="entry name" value="PROTON-TRANSLOCATING NAD(P)(+) TRANSHYDROGENASE"/>
    <property type="match status" value="1"/>
</dbReference>
<dbReference type="EMBL" id="JJML01000007">
    <property type="protein sequence ID" value="KGF73568.1"/>
    <property type="molecule type" value="Genomic_DNA"/>
</dbReference>
<dbReference type="InterPro" id="IPR007698">
    <property type="entry name" value="AlaDH/PNT_NAD(H)-bd"/>
</dbReference>
<dbReference type="Pfam" id="PF01262">
    <property type="entry name" value="AlaDh_PNT_C"/>
    <property type="match status" value="1"/>
</dbReference>
<dbReference type="OrthoDB" id="9804592at2"/>
<accession>A0A098TS09</accession>
<dbReference type="AlphaFoldDB" id="A0A098TS09"/>
<dbReference type="InterPro" id="IPR007886">
    <property type="entry name" value="AlaDH/PNT_N"/>
</dbReference>
<comment type="similarity">
    <text evidence="2">Belongs to the AlaDH/PNT family.</text>
</comment>
<organism evidence="14 15">
    <name type="scientific">Neosynechococcus sphagnicola sy1</name>
    <dbReference type="NCBI Taxonomy" id="1497020"/>
    <lineage>
        <taxon>Bacteria</taxon>
        <taxon>Bacillati</taxon>
        <taxon>Cyanobacteriota</taxon>
        <taxon>Cyanophyceae</taxon>
        <taxon>Neosynechococcales</taxon>
        <taxon>Neosynechococcaceae</taxon>
        <taxon>Neosynechococcus</taxon>
    </lineage>
</organism>
<proteinExistence type="inferred from homology"/>
<evidence type="ECO:0000256" key="2">
    <source>
        <dbReference type="ARBA" id="ARBA00005689"/>
    </source>
</evidence>
<keyword evidence="4" id="KW-0547">Nucleotide-binding</keyword>
<evidence type="ECO:0000256" key="5">
    <source>
        <dbReference type="ARBA" id="ARBA00022857"/>
    </source>
</evidence>
<comment type="caution">
    <text evidence="14">The sequence shown here is derived from an EMBL/GenBank/DDBJ whole genome shotgun (WGS) entry which is preliminary data.</text>
</comment>
<dbReference type="GO" id="GO:0050661">
    <property type="term" value="F:NADP binding"/>
    <property type="evidence" value="ECO:0007669"/>
    <property type="project" value="TreeGrafter"/>
</dbReference>
<evidence type="ECO:0000313" key="15">
    <source>
        <dbReference type="Proteomes" id="UP000030170"/>
    </source>
</evidence>
<evidence type="ECO:0000256" key="3">
    <source>
        <dbReference type="ARBA" id="ARBA00012943"/>
    </source>
</evidence>
<dbReference type="NCBIfam" id="NF006942">
    <property type="entry name" value="PRK09424.1"/>
    <property type="match status" value="1"/>
</dbReference>
<evidence type="ECO:0000256" key="11">
    <source>
        <dbReference type="ARBA" id="ARBA00084087"/>
    </source>
</evidence>
<feature type="domain" description="Alanine dehydrogenase/pyridine nucleotide transhydrogenase N-terminal" evidence="13">
    <location>
        <begin position="4"/>
        <end position="144"/>
    </location>
</feature>
<feature type="domain" description="Alanine dehydrogenase/pyridine nucleotide transhydrogenase NAD(H)-binding" evidence="12">
    <location>
        <begin position="153"/>
        <end position="317"/>
    </location>
</feature>
<dbReference type="InterPro" id="IPR036291">
    <property type="entry name" value="NAD(P)-bd_dom_sf"/>
</dbReference>
<evidence type="ECO:0000256" key="4">
    <source>
        <dbReference type="ARBA" id="ARBA00022741"/>
    </source>
</evidence>
<dbReference type="PANTHER" id="PTHR10160">
    <property type="entry name" value="NAD(P) TRANSHYDROGENASE"/>
    <property type="match status" value="1"/>
</dbReference>
<dbReference type="Proteomes" id="UP000030170">
    <property type="component" value="Unassembled WGS sequence"/>
</dbReference>
<dbReference type="CDD" id="cd05304">
    <property type="entry name" value="Rubrum_tdh"/>
    <property type="match status" value="1"/>
</dbReference>
<evidence type="ECO:0000256" key="8">
    <source>
        <dbReference type="ARBA" id="ARBA00048202"/>
    </source>
</evidence>
<dbReference type="EC" id="7.1.1.1" evidence="3"/>
<dbReference type="SMART" id="SM01003">
    <property type="entry name" value="AlaDh_PNT_N"/>
    <property type="match status" value="1"/>
</dbReference>
<dbReference type="InterPro" id="IPR008143">
    <property type="entry name" value="Ala_DH/PNT_CS2"/>
</dbReference>
<dbReference type="GO" id="GO:0008750">
    <property type="term" value="F:proton-translocating NAD(P)+ transhydrogenase activity"/>
    <property type="evidence" value="ECO:0007669"/>
    <property type="project" value="UniProtKB-EC"/>
</dbReference>
<dbReference type="GO" id="GO:0006740">
    <property type="term" value="P:NADPH regeneration"/>
    <property type="evidence" value="ECO:0007669"/>
    <property type="project" value="TreeGrafter"/>
</dbReference>
<evidence type="ECO:0000256" key="9">
    <source>
        <dbReference type="ARBA" id="ARBA00071353"/>
    </source>
</evidence>
<keyword evidence="5" id="KW-0521">NADP</keyword>
<protein>
    <recommendedName>
        <fullName evidence="9">NAD(P) transhydrogenase subunit alpha part 1</fullName>
        <ecNumber evidence="3">7.1.1.1</ecNumber>
    </recommendedName>
    <alternativeName>
        <fullName evidence="11">Nicotinamide nucleotide transhydrogenase subunit alpha 1</fullName>
    </alternativeName>
    <alternativeName>
        <fullName evidence="10">Pyridine nucleotide transhydrogenase subunit alpha 1</fullName>
    </alternativeName>
</protein>
<evidence type="ECO:0000259" key="12">
    <source>
        <dbReference type="SMART" id="SM01002"/>
    </source>
</evidence>
<dbReference type="GO" id="GO:0005886">
    <property type="term" value="C:plasma membrane"/>
    <property type="evidence" value="ECO:0007669"/>
    <property type="project" value="TreeGrafter"/>
</dbReference>
<dbReference type="GO" id="GO:0016491">
    <property type="term" value="F:oxidoreductase activity"/>
    <property type="evidence" value="ECO:0007669"/>
    <property type="project" value="InterPro"/>
</dbReference>
<dbReference type="RefSeq" id="WP_036531312.1">
    <property type="nucleotide sequence ID" value="NZ_JJML01000007.1"/>
</dbReference>
<dbReference type="Pfam" id="PF05222">
    <property type="entry name" value="AlaDh_PNT_N"/>
    <property type="match status" value="1"/>
</dbReference>
<dbReference type="PROSITE" id="PS00837">
    <property type="entry name" value="ALADH_PNT_2"/>
    <property type="match status" value="1"/>
</dbReference>
<evidence type="ECO:0000256" key="10">
    <source>
        <dbReference type="ARBA" id="ARBA00076996"/>
    </source>
</evidence>
<dbReference type="STRING" id="1497020.DO97_18980"/>
<dbReference type="Gene3D" id="3.40.50.720">
    <property type="entry name" value="NAD(P)-binding Rossmann-like Domain"/>
    <property type="match status" value="2"/>
</dbReference>
<keyword evidence="6" id="KW-1278">Translocase</keyword>
<evidence type="ECO:0000313" key="14">
    <source>
        <dbReference type="EMBL" id="KGF73568.1"/>
    </source>
</evidence>
<dbReference type="FunFam" id="3.40.50.720:FF:000188">
    <property type="entry name" value="NAD(P) transhydrogenase alpha subunit 1"/>
    <property type="match status" value="1"/>
</dbReference>
<comment type="catalytic activity">
    <reaction evidence="8">
        <text>NAD(+) + NADPH + H(+)(in) = NADH + NADP(+) + H(+)(out)</text>
        <dbReference type="Rhea" id="RHEA:47992"/>
        <dbReference type="ChEBI" id="CHEBI:15378"/>
        <dbReference type="ChEBI" id="CHEBI:57540"/>
        <dbReference type="ChEBI" id="CHEBI:57783"/>
        <dbReference type="ChEBI" id="CHEBI:57945"/>
        <dbReference type="ChEBI" id="CHEBI:58349"/>
        <dbReference type="EC" id="7.1.1.1"/>
    </reaction>
</comment>
<dbReference type="SMART" id="SM01002">
    <property type="entry name" value="AlaDh_PNT_C"/>
    <property type="match status" value="1"/>
</dbReference>
<keyword evidence="7" id="KW-0520">NAD</keyword>